<dbReference type="RefSeq" id="WP_099150325.1">
    <property type="nucleotide sequence ID" value="NZ_PDUD01000018.1"/>
</dbReference>
<reference evidence="3 4" key="1">
    <citation type="submission" date="2017-10" db="EMBL/GenBank/DDBJ databases">
        <title>The draft genome sequence of Lewinella nigricans NBRC 102662.</title>
        <authorList>
            <person name="Wang K."/>
        </authorList>
    </citation>
    <scope>NUCLEOTIDE SEQUENCE [LARGE SCALE GENOMIC DNA]</scope>
    <source>
        <strain evidence="3 4">NBRC 102662</strain>
    </source>
</reference>
<evidence type="ECO:0000259" key="2">
    <source>
        <dbReference type="Pfam" id="PF02517"/>
    </source>
</evidence>
<dbReference type="GO" id="GO:0080120">
    <property type="term" value="P:CAAX-box protein maturation"/>
    <property type="evidence" value="ECO:0007669"/>
    <property type="project" value="UniProtKB-ARBA"/>
</dbReference>
<keyword evidence="1" id="KW-0472">Membrane</keyword>
<dbReference type="PANTHER" id="PTHR36435">
    <property type="entry name" value="SLR1288 PROTEIN"/>
    <property type="match status" value="1"/>
</dbReference>
<dbReference type="Proteomes" id="UP000223913">
    <property type="component" value="Unassembled WGS sequence"/>
</dbReference>
<keyword evidence="4" id="KW-1185">Reference proteome</keyword>
<feature type="transmembrane region" description="Helical" evidence="1">
    <location>
        <begin position="163"/>
        <end position="185"/>
    </location>
</feature>
<sequence>MIETFTLHLADHILFLLLGILLPWRTVGAQKKLKDLSFTSRMRQSLYIGNSIGLWVMALIVLGLWWWLDRPFSSLGLQWTPSTGNLWSVGFVIAFLIIYVIDAVRDISTPKGRAQVEEKLSKELGILPRKFKSYLFFIPLAFSAGICEEIVFRGFFIGYFVSLFGTGIGSQILAVAIPAVIFGLVHTYQGIQAIYKIVGMAVIFGTIYVLTGSIYLLIILHVVVDLIGGAVGLFFPEPEQPDGPVEDWEYPNPTWEEE</sequence>
<dbReference type="InterPro" id="IPR003675">
    <property type="entry name" value="Rce1/LyrA-like_dom"/>
</dbReference>
<proteinExistence type="predicted"/>
<evidence type="ECO:0000256" key="1">
    <source>
        <dbReference type="SAM" id="Phobius"/>
    </source>
</evidence>
<organism evidence="3 4">
    <name type="scientific">Flavilitoribacter nigricans (strain ATCC 23147 / DSM 23189 / NBRC 102662 / NCIMB 1420 / SS-2)</name>
    <name type="common">Lewinella nigricans</name>
    <dbReference type="NCBI Taxonomy" id="1122177"/>
    <lineage>
        <taxon>Bacteria</taxon>
        <taxon>Pseudomonadati</taxon>
        <taxon>Bacteroidota</taxon>
        <taxon>Saprospiria</taxon>
        <taxon>Saprospirales</taxon>
        <taxon>Lewinellaceae</taxon>
        <taxon>Flavilitoribacter</taxon>
    </lineage>
</organism>
<feature type="transmembrane region" description="Helical" evidence="1">
    <location>
        <begin position="45"/>
        <end position="66"/>
    </location>
</feature>
<keyword evidence="1" id="KW-1133">Transmembrane helix</keyword>
<dbReference type="AlphaFoldDB" id="A0A2D0NCW5"/>
<dbReference type="OrthoDB" id="9807747at2"/>
<gene>
    <name evidence="3" type="ORF">CRP01_12285</name>
</gene>
<dbReference type="Pfam" id="PF02517">
    <property type="entry name" value="Rce1-like"/>
    <property type="match status" value="1"/>
</dbReference>
<feature type="transmembrane region" description="Helical" evidence="1">
    <location>
        <begin position="6"/>
        <end position="24"/>
    </location>
</feature>
<dbReference type="PANTHER" id="PTHR36435:SF1">
    <property type="entry name" value="CAAX AMINO TERMINAL PROTEASE FAMILY PROTEIN"/>
    <property type="match status" value="1"/>
</dbReference>
<protein>
    <recommendedName>
        <fullName evidence="2">CAAX prenyl protease 2/Lysostaphin resistance protein A-like domain-containing protein</fullName>
    </recommendedName>
</protein>
<dbReference type="InterPro" id="IPR052710">
    <property type="entry name" value="CAAX_protease"/>
</dbReference>
<name>A0A2D0NCW5_FLAN2</name>
<feature type="transmembrane region" description="Helical" evidence="1">
    <location>
        <begin position="134"/>
        <end position="157"/>
    </location>
</feature>
<evidence type="ECO:0000313" key="3">
    <source>
        <dbReference type="EMBL" id="PHN06342.1"/>
    </source>
</evidence>
<accession>A0A2D0NCW5</accession>
<keyword evidence="1" id="KW-0812">Transmembrane</keyword>
<dbReference type="GO" id="GO:0004175">
    <property type="term" value="F:endopeptidase activity"/>
    <property type="evidence" value="ECO:0007669"/>
    <property type="project" value="UniProtKB-ARBA"/>
</dbReference>
<dbReference type="EMBL" id="PDUD01000018">
    <property type="protein sequence ID" value="PHN06342.1"/>
    <property type="molecule type" value="Genomic_DNA"/>
</dbReference>
<feature type="transmembrane region" description="Helical" evidence="1">
    <location>
        <begin position="197"/>
        <end position="224"/>
    </location>
</feature>
<feature type="transmembrane region" description="Helical" evidence="1">
    <location>
        <begin position="86"/>
        <end position="104"/>
    </location>
</feature>
<evidence type="ECO:0000313" key="4">
    <source>
        <dbReference type="Proteomes" id="UP000223913"/>
    </source>
</evidence>
<feature type="domain" description="CAAX prenyl protease 2/Lysostaphin resistance protein A-like" evidence="2">
    <location>
        <begin position="133"/>
        <end position="227"/>
    </location>
</feature>
<comment type="caution">
    <text evidence="3">The sequence shown here is derived from an EMBL/GenBank/DDBJ whole genome shotgun (WGS) entry which is preliminary data.</text>
</comment>